<dbReference type="InterPro" id="IPR051681">
    <property type="entry name" value="Ser/Thr_Kinases-Pseudokinases"/>
</dbReference>
<dbReference type="Gene3D" id="1.10.510.10">
    <property type="entry name" value="Transferase(Phosphotransferase) domain 1"/>
    <property type="match status" value="1"/>
</dbReference>
<accession>A0A4S4L0T5</accession>
<dbReference type="PANTHER" id="PTHR44329:SF214">
    <property type="entry name" value="PROTEIN KINASE DOMAIN-CONTAINING PROTEIN"/>
    <property type="match status" value="1"/>
</dbReference>
<dbReference type="PROSITE" id="PS50011">
    <property type="entry name" value="PROTEIN_KINASE_DOM"/>
    <property type="match status" value="1"/>
</dbReference>
<dbReference type="AlphaFoldDB" id="A0A4S4L0T5"/>
<dbReference type="SUPFAM" id="SSF56112">
    <property type="entry name" value="Protein kinase-like (PK-like)"/>
    <property type="match status" value="1"/>
</dbReference>
<dbReference type="Proteomes" id="UP000308199">
    <property type="component" value="Unassembled WGS sequence"/>
</dbReference>
<dbReference type="InterPro" id="IPR011009">
    <property type="entry name" value="Kinase-like_dom_sf"/>
</dbReference>
<dbReference type="GO" id="GO:0004674">
    <property type="term" value="F:protein serine/threonine kinase activity"/>
    <property type="evidence" value="ECO:0007669"/>
    <property type="project" value="TreeGrafter"/>
</dbReference>
<proteinExistence type="predicted"/>
<dbReference type="PROSITE" id="PS00108">
    <property type="entry name" value="PROTEIN_KINASE_ST"/>
    <property type="match status" value="1"/>
</dbReference>
<gene>
    <name evidence="2" type="ORF">EW145_g6607</name>
</gene>
<dbReference type="InterPro" id="IPR008271">
    <property type="entry name" value="Ser/Thr_kinase_AS"/>
</dbReference>
<evidence type="ECO:0000313" key="2">
    <source>
        <dbReference type="EMBL" id="THH03010.1"/>
    </source>
</evidence>
<evidence type="ECO:0000259" key="1">
    <source>
        <dbReference type="PROSITE" id="PS50011"/>
    </source>
</evidence>
<name>A0A4S4L0T5_9AGAM</name>
<dbReference type="Pfam" id="PF00069">
    <property type="entry name" value="Pkinase"/>
    <property type="match status" value="1"/>
</dbReference>
<dbReference type="SMART" id="SM00220">
    <property type="entry name" value="S_TKc"/>
    <property type="match status" value="1"/>
</dbReference>
<comment type="caution">
    <text evidence="2">The sequence shown here is derived from an EMBL/GenBank/DDBJ whole genome shotgun (WGS) entry which is preliminary data.</text>
</comment>
<dbReference type="GO" id="GO:0005524">
    <property type="term" value="F:ATP binding"/>
    <property type="evidence" value="ECO:0007669"/>
    <property type="project" value="InterPro"/>
</dbReference>
<reference evidence="2 3" key="1">
    <citation type="submission" date="2019-02" db="EMBL/GenBank/DDBJ databases">
        <title>Genome sequencing of the rare red list fungi Phellinidium pouzarii.</title>
        <authorList>
            <person name="Buettner E."/>
            <person name="Kellner H."/>
        </authorList>
    </citation>
    <scope>NUCLEOTIDE SEQUENCE [LARGE SCALE GENOMIC DNA]</scope>
    <source>
        <strain evidence="2 3">DSM 108285</strain>
    </source>
</reference>
<evidence type="ECO:0000313" key="3">
    <source>
        <dbReference type="Proteomes" id="UP000308199"/>
    </source>
</evidence>
<dbReference type="Pfam" id="PF11901">
    <property type="entry name" value="DM9"/>
    <property type="match status" value="1"/>
</dbReference>
<feature type="domain" description="Protein kinase" evidence="1">
    <location>
        <begin position="93"/>
        <end position="366"/>
    </location>
</feature>
<sequence>MSSHTSSPNAQKRAQQLVALPSLSRALSSLPQAQSLDHVSLHQPTLASRAQESEAKLRKALSVTSQNYANGGKPAALTPVNISHLDLEGKIVDAGLPPVGYGCYSDDIYVGYYTVASTANMMKVAIKRLRLHVLGDARFLKTLAKELRIWSDLDHPYVLPLLGFFIEDNNYPSLVSAWMENGTVQQYLQLHPECDFQQMVISIAEGIDYLHGKEIIHSDIKPENILISSLGHPRICDFGISRLLAESKSYNLSSTETGNLKGTVRYMAAEFFSAPNRARQCKESDVWAFSMTVFALMTKVPPYHDMHMDVQVMFALARGQLPSRPDNSEWPKLYKYLWQLCFECWRIEPLKRPSMTEIISSLHLFSTISGPLRDAVSSVTAKELLKTDPTGSFLRIYMTNSSHDTTDLTDVPVPCTGPDGHTPVYFASAASVQTHMTQHPGKVTLGPKLLCSVPYAFKEIVIGESEPYSILPFMEDLMELVRTRGGLTPPGRRPVVGGADNSSEELYHAVGYVNGIRVPGKAAAHLASASVPLDGGEHRIWHDDYELLCWKD</sequence>
<dbReference type="PANTHER" id="PTHR44329">
    <property type="entry name" value="SERINE/THREONINE-PROTEIN KINASE TNNI3K-RELATED"/>
    <property type="match status" value="1"/>
</dbReference>
<organism evidence="2 3">
    <name type="scientific">Phellinidium pouzarii</name>
    <dbReference type="NCBI Taxonomy" id="167371"/>
    <lineage>
        <taxon>Eukaryota</taxon>
        <taxon>Fungi</taxon>
        <taxon>Dikarya</taxon>
        <taxon>Basidiomycota</taxon>
        <taxon>Agaricomycotina</taxon>
        <taxon>Agaricomycetes</taxon>
        <taxon>Hymenochaetales</taxon>
        <taxon>Hymenochaetaceae</taxon>
        <taxon>Phellinidium</taxon>
    </lineage>
</organism>
<protein>
    <recommendedName>
        <fullName evidence="1">Protein kinase domain-containing protein</fullName>
    </recommendedName>
</protein>
<dbReference type="InterPro" id="IPR000719">
    <property type="entry name" value="Prot_kinase_dom"/>
</dbReference>
<dbReference type="InterPro" id="IPR006616">
    <property type="entry name" value="DM9_repeat"/>
</dbReference>
<dbReference type="EMBL" id="SGPK01000517">
    <property type="protein sequence ID" value="THH03010.1"/>
    <property type="molecule type" value="Genomic_DNA"/>
</dbReference>
<dbReference type="OrthoDB" id="26722at2759"/>
<keyword evidence="3" id="KW-1185">Reference proteome</keyword>